<gene>
    <name evidence="2" type="ORF">FORC53_1621</name>
</gene>
<organism evidence="2 3">
    <name type="scientific">Vibrio vulnificus</name>
    <dbReference type="NCBI Taxonomy" id="672"/>
    <lineage>
        <taxon>Bacteria</taxon>
        <taxon>Pseudomonadati</taxon>
        <taxon>Pseudomonadota</taxon>
        <taxon>Gammaproteobacteria</taxon>
        <taxon>Vibrionales</taxon>
        <taxon>Vibrionaceae</taxon>
        <taxon>Vibrio</taxon>
    </lineage>
</organism>
<evidence type="ECO:0000313" key="2">
    <source>
        <dbReference type="EMBL" id="AXX59960.1"/>
    </source>
</evidence>
<accession>A0AAN1PNR7</accession>
<evidence type="ECO:0000256" key="1">
    <source>
        <dbReference type="SAM" id="MobiDB-lite"/>
    </source>
</evidence>
<dbReference type="RefSeq" id="WP_198434234.1">
    <property type="nucleotide sequence ID" value="NZ_CP019290.1"/>
</dbReference>
<name>A0AAN1PNR7_VIBVL</name>
<dbReference type="AlphaFoldDB" id="A0AAN1PNR7"/>
<dbReference type="InterPro" id="IPR013783">
    <property type="entry name" value="Ig-like_fold"/>
</dbReference>
<proteinExistence type="predicted"/>
<dbReference type="Gene3D" id="2.60.40.10">
    <property type="entry name" value="Immunoglobulins"/>
    <property type="match status" value="1"/>
</dbReference>
<dbReference type="EMBL" id="CP019290">
    <property type="protein sequence ID" value="AXX59960.1"/>
    <property type="molecule type" value="Genomic_DNA"/>
</dbReference>
<feature type="compositionally biased region" description="Basic and acidic residues" evidence="1">
    <location>
        <begin position="35"/>
        <end position="53"/>
    </location>
</feature>
<reference evidence="2 3" key="1">
    <citation type="submission" date="2017-01" db="EMBL/GenBank/DDBJ databases">
        <title>Complete Genome Sequence of Vibrio vulnificus FORC_053.</title>
        <authorList>
            <consortium name="Food-borne Pathogen Omics Research Center"/>
            <person name="Chung H.Y."/>
            <person name="Na E.J."/>
            <person name="Song J.S."/>
            <person name="Kim H."/>
            <person name="Lee J.-H."/>
            <person name="Ryu S."/>
            <person name="Choi S.H."/>
        </authorList>
    </citation>
    <scope>NUCLEOTIDE SEQUENCE [LARGE SCALE GENOMIC DNA]</scope>
    <source>
        <strain evidence="2 3">FORC_053</strain>
    </source>
</reference>
<protein>
    <submittedName>
        <fullName evidence="2">T1SS secreted agglutinin RTX</fullName>
    </submittedName>
</protein>
<evidence type="ECO:0000313" key="3">
    <source>
        <dbReference type="Proteomes" id="UP000263418"/>
    </source>
</evidence>
<dbReference type="Proteomes" id="UP000263418">
    <property type="component" value="Chromosome 1"/>
</dbReference>
<sequence>MEPGSTSAVEALAEGTQTIKADVSDEAGNPAPTSHDIEVDTEARDFITRNRRR</sequence>
<feature type="region of interest" description="Disordered" evidence="1">
    <location>
        <begin position="1"/>
        <end position="53"/>
    </location>
</feature>